<evidence type="ECO:0000313" key="7">
    <source>
        <dbReference type="EMBL" id="MFB9712754.1"/>
    </source>
</evidence>
<keyword evidence="4" id="KW-0378">Hydrolase</keyword>
<gene>
    <name evidence="7" type="ORF">ACFFPI_01100</name>
</gene>
<accession>A0ABV5UJR9</accession>
<evidence type="ECO:0000256" key="4">
    <source>
        <dbReference type="ARBA" id="ARBA00022801"/>
    </source>
</evidence>
<sequence>MSAPEYSVHALRYAQSVGKRSSFFYRYDLSKQADAEQHIDWYFWLLQGGGKTVLVDCGYNEERGARKGRYQGTAPLELLSRAGVRAADVDHVVVSHMHYDHVGNIGLFPNATFSMARSEFEWMQGPYANRFPTCWTVEPEEREMMQNLNREGRVTLVDDRTEVLPGIAVSLVGGHTPGQTLTEVTSTAGQIVLASDAAHLYEEFETDRAFNMFHNLEDMYGAYERLRDLNDRPKTIVIPGHDPRVGRRYAQVEADCFDLTHQVTDD</sequence>
<evidence type="ECO:0000259" key="6">
    <source>
        <dbReference type="SMART" id="SM00849"/>
    </source>
</evidence>
<organism evidence="7 8">
    <name type="scientific">Arthrobacter methylotrophus</name>
    <dbReference type="NCBI Taxonomy" id="121291"/>
    <lineage>
        <taxon>Bacteria</taxon>
        <taxon>Bacillati</taxon>
        <taxon>Actinomycetota</taxon>
        <taxon>Actinomycetes</taxon>
        <taxon>Micrococcales</taxon>
        <taxon>Micrococcaceae</taxon>
        <taxon>Arthrobacter</taxon>
    </lineage>
</organism>
<dbReference type="Gene3D" id="3.60.15.10">
    <property type="entry name" value="Ribonuclease Z/Hydroxyacylglutathione hydrolase-like"/>
    <property type="match status" value="1"/>
</dbReference>
<dbReference type="Proteomes" id="UP001589536">
    <property type="component" value="Unassembled WGS sequence"/>
</dbReference>
<evidence type="ECO:0000256" key="5">
    <source>
        <dbReference type="ARBA" id="ARBA00022833"/>
    </source>
</evidence>
<feature type="domain" description="Metallo-beta-lactamase" evidence="6">
    <location>
        <begin position="40"/>
        <end position="241"/>
    </location>
</feature>
<proteinExistence type="inferred from homology"/>
<evidence type="ECO:0000256" key="2">
    <source>
        <dbReference type="ARBA" id="ARBA00007749"/>
    </source>
</evidence>
<dbReference type="InterPro" id="IPR001279">
    <property type="entry name" value="Metallo-B-lactamas"/>
</dbReference>
<protein>
    <submittedName>
        <fullName evidence="7">N-acyl homoserine lactonase family protein</fullName>
    </submittedName>
</protein>
<dbReference type="RefSeq" id="WP_345049587.1">
    <property type="nucleotide sequence ID" value="NZ_BAABED010000001.1"/>
</dbReference>
<dbReference type="SMART" id="SM00849">
    <property type="entry name" value="Lactamase_B"/>
    <property type="match status" value="1"/>
</dbReference>
<evidence type="ECO:0000256" key="1">
    <source>
        <dbReference type="ARBA" id="ARBA00001947"/>
    </source>
</evidence>
<dbReference type="InterPro" id="IPR036866">
    <property type="entry name" value="RibonucZ/Hydroxyglut_hydro"/>
</dbReference>
<dbReference type="PANTHER" id="PTHR42978:SF7">
    <property type="entry name" value="METALLO-HYDROLASE RV2300C-RELATED"/>
    <property type="match status" value="1"/>
</dbReference>
<keyword evidence="3" id="KW-0479">Metal-binding</keyword>
<name>A0ABV5UJR9_9MICC</name>
<comment type="similarity">
    <text evidence="2">Belongs to the metallo-beta-lactamase superfamily.</text>
</comment>
<keyword evidence="8" id="KW-1185">Reference proteome</keyword>
<dbReference type="PANTHER" id="PTHR42978">
    <property type="entry name" value="QUORUM-QUENCHING LACTONASE YTNP-RELATED-RELATED"/>
    <property type="match status" value="1"/>
</dbReference>
<dbReference type="EMBL" id="JBHMBH010000006">
    <property type="protein sequence ID" value="MFB9712754.1"/>
    <property type="molecule type" value="Genomic_DNA"/>
</dbReference>
<reference evidence="7 8" key="1">
    <citation type="submission" date="2024-09" db="EMBL/GenBank/DDBJ databases">
        <authorList>
            <person name="Sun Q."/>
            <person name="Mori K."/>
        </authorList>
    </citation>
    <scope>NUCLEOTIDE SEQUENCE [LARGE SCALE GENOMIC DNA]</scope>
    <source>
        <strain evidence="7 8">JCM 13519</strain>
    </source>
</reference>
<dbReference type="Pfam" id="PF00753">
    <property type="entry name" value="Lactamase_B"/>
    <property type="match status" value="1"/>
</dbReference>
<dbReference type="CDD" id="cd07729">
    <property type="entry name" value="AHL_lactonase_MBL-fold"/>
    <property type="match status" value="1"/>
</dbReference>
<dbReference type="SUPFAM" id="SSF56281">
    <property type="entry name" value="Metallo-hydrolase/oxidoreductase"/>
    <property type="match status" value="1"/>
</dbReference>
<keyword evidence="5" id="KW-0862">Zinc</keyword>
<evidence type="ECO:0000256" key="3">
    <source>
        <dbReference type="ARBA" id="ARBA00022723"/>
    </source>
</evidence>
<comment type="cofactor">
    <cofactor evidence="1">
        <name>Zn(2+)</name>
        <dbReference type="ChEBI" id="CHEBI:29105"/>
    </cofactor>
</comment>
<evidence type="ECO:0000313" key="8">
    <source>
        <dbReference type="Proteomes" id="UP001589536"/>
    </source>
</evidence>
<comment type="caution">
    <text evidence="7">The sequence shown here is derived from an EMBL/GenBank/DDBJ whole genome shotgun (WGS) entry which is preliminary data.</text>
</comment>
<dbReference type="InterPro" id="IPR051013">
    <property type="entry name" value="MBL_superfamily_lactonases"/>
</dbReference>